<organism evidence="8 9">
    <name type="scientific">Allorhizobium taibaishanense</name>
    <dbReference type="NCBI Taxonomy" id="887144"/>
    <lineage>
        <taxon>Bacteria</taxon>
        <taxon>Pseudomonadati</taxon>
        <taxon>Pseudomonadota</taxon>
        <taxon>Alphaproteobacteria</taxon>
        <taxon>Hyphomicrobiales</taxon>
        <taxon>Rhizobiaceae</taxon>
        <taxon>Rhizobium/Agrobacterium group</taxon>
        <taxon>Allorhizobium</taxon>
    </lineage>
</organism>
<evidence type="ECO:0000256" key="1">
    <source>
        <dbReference type="ARBA" id="ARBA00004167"/>
    </source>
</evidence>
<protein>
    <submittedName>
        <fullName evidence="7">Translocation and assembly module TamB</fullName>
    </submittedName>
</protein>
<dbReference type="PANTHER" id="PTHR36985:SF1">
    <property type="entry name" value="TRANSLOCATION AND ASSEMBLY MODULE SUBUNIT TAMB"/>
    <property type="match status" value="1"/>
</dbReference>
<reference evidence="8 9" key="1">
    <citation type="submission" date="2016-09" db="EMBL/GenBank/DDBJ databases">
        <title>Rhizobium oryziradicis sp. nov., isolated from the root of rice.</title>
        <authorList>
            <person name="Zhao J."/>
            <person name="Zhang X."/>
        </authorList>
    </citation>
    <scope>NUCLEOTIDE SEQUENCE [LARGE SCALE GENOMIC DNA]</scope>
    <source>
        <strain evidence="8 9">14971</strain>
    </source>
</reference>
<dbReference type="EMBL" id="JACIED010000004">
    <property type="protein sequence ID" value="MBB4009234.1"/>
    <property type="molecule type" value="Genomic_DNA"/>
</dbReference>
<evidence type="ECO:0000256" key="4">
    <source>
        <dbReference type="ARBA" id="ARBA00023136"/>
    </source>
</evidence>
<dbReference type="PANTHER" id="PTHR36985">
    <property type="entry name" value="TRANSLOCATION AND ASSEMBLY MODULE SUBUNIT TAMB"/>
    <property type="match status" value="1"/>
</dbReference>
<reference evidence="7 10" key="2">
    <citation type="submission" date="2020-08" db="EMBL/GenBank/DDBJ databases">
        <title>Genomic Encyclopedia of Type Strains, Phase IV (KMG-IV): sequencing the most valuable type-strain genomes for metagenomic binning, comparative biology and taxonomic classification.</title>
        <authorList>
            <person name="Goeker M."/>
        </authorList>
    </citation>
    <scope>NUCLEOTIDE SEQUENCE [LARGE SCALE GENOMIC DNA]</scope>
    <source>
        <strain evidence="7 10">DSM 100021</strain>
    </source>
</reference>
<feature type="domain" description="Translocation and assembly module TamB C-terminal" evidence="6">
    <location>
        <begin position="1051"/>
        <end position="1396"/>
    </location>
</feature>
<evidence type="ECO:0000313" key="8">
    <source>
        <dbReference type="EMBL" id="OLP48492.1"/>
    </source>
</evidence>
<dbReference type="Proteomes" id="UP000185598">
    <property type="component" value="Unassembled WGS sequence"/>
</dbReference>
<dbReference type="Proteomes" id="UP000544107">
    <property type="component" value="Unassembled WGS sequence"/>
</dbReference>
<comment type="subcellular location">
    <subcellularLocation>
        <location evidence="1">Membrane</location>
        <topology evidence="1">Single-pass membrane protein</topology>
    </subcellularLocation>
</comment>
<sequence>MAALKILLSGLGRVLGYGLLILSAMLVIALTLVGTTQFGSRFVGDLVASLASKPNRVIAIDGLGGLLNGHLRAAKITVSDASGTYGEIENLSIKWSPFALLSRRFEASDIAASSITLLRKPLPSTEPATQSTNDTDFSLPVDVNVERISVPQITLEKPLLGTAARLALDGNLAASSNTIASRLALRGVDLPQTALSANVAFAPQQNRLDIDAVLQEPKGGLLATLLQLPNTPAIAITVKGGGPIDNWKGELTGALDGTPRLDVIATHRLASDGRHVTLNGNGAFDSLMPADLRDLFAGNTMIDLAARIDNDGALTMEKGSLETGSLAMKASGTYSPKGENSLKAMLEGKNGAAKLRLPMGDGTLLADVAGLSFSLTGAADAAKLDASATVDHLSMPQGNFSGITLTAHAPAFDLAQRKGIIDTVLSVQQAQLTDPNLARAVKAPLTLKAPVSVDRDRIAAQPLTIESPTIGGSIDASYTLADKAVAASYQLFARPEALPQPLAEKLVAKTGAQTDMVKLKGEARYSAASGLAVPNFALDTRLLKAAGQFSFVDQQVSADLSGELSDLAVLQPNASGKAGFTVKADGPVAALKTDATINIDDAMLAGRKLSGFAMEAKADLIRGAPTATVTAKGSLDGKPVTSALDLTSKDGVTALPTLKLTVGDNHLSGALTFSKAFLPSGSLTFDFPDLGLLAALGGQTASGDLKGDIKLDETGGKIAAQIKADGSAIRQGTVTVVKPAIDITTSDLTALALQGTAKADRIATSSATVEQLALNFDRRGTRTDIDLSGRYDNAPLTGKALVQQDGSSIGIALQEFAASPRGIALTLSRPTNITVEGGTATIDNLAIKTGSGTVSVTGKAGATLDLTAQINALPASLANTISSGLDAAGTISGKITATGTSAAPNVAYDLRWEDASAAKIAAAGLPPLSITASGTFAENRLAVQSKVTGSGGISVTGGGYLSLAGDKPVDMAFKANLPLAALQGVLTKQGLTAEGMANGDIRIGGSLSTPALSGKVTTSKARLIDVRHNIALEQLTVDVALDGDQARINNVSGRISAGGKVSATGTIDLKGQGLPADISVKLDHAVYVDGTLVTATTTGTLGLKGPLVDGPTLSGKLTLDKTSITIPSRLPGSIAQIDIKHKNAPADVRRQTAILNPEKPGDGANSPIKLDLQIAAPSQIFVRGRGIDAELGGTVSLAGSVAAPQVSGGFTMRRGRMVILTKRLDFSTGKITFSGGLIPVVDFVASSTSGSTTLTATVEGVATDPQISFSSAPALPQDEVLAQLIFGQSMSKLSPLQIAQLADAVGQLGGGNSTSLFNSLRSAVGVDDLDVSTDAKGNTQFSAGKYLNDKTYLEFQQGSTGSKAVINLDVGRGIKLKGQAGANGDSGGGVFYEKEY</sequence>
<evidence type="ECO:0000313" key="9">
    <source>
        <dbReference type="Proteomes" id="UP000185598"/>
    </source>
</evidence>
<dbReference type="GO" id="GO:0097347">
    <property type="term" value="C:TAM protein secretion complex"/>
    <property type="evidence" value="ECO:0007669"/>
    <property type="project" value="TreeGrafter"/>
</dbReference>
<dbReference type="GO" id="GO:0005886">
    <property type="term" value="C:plasma membrane"/>
    <property type="evidence" value="ECO:0007669"/>
    <property type="project" value="InterPro"/>
</dbReference>
<dbReference type="GO" id="GO:0009306">
    <property type="term" value="P:protein secretion"/>
    <property type="evidence" value="ECO:0007669"/>
    <property type="project" value="InterPro"/>
</dbReference>
<evidence type="ECO:0000313" key="7">
    <source>
        <dbReference type="EMBL" id="MBB4009234.1"/>
    </source>
</evidence>
<comment type="caution">
    <text evidence="8">The sequence shown here is derived from an EMBL/GenBank/DDBJ whole genome shotgun (WGS) entry which is preliminary data.</text>
</comment>
<dbReference type="Pfam" id="PF04357">
    <property type="entry name" value="TamB"/>
    <property type="match status" value="1"/>
</dbReference>
<keyword evidence="2 5" id="KW-0812">Transmembrane</keyword>
<evidence type="ECO:0000313" key="10">
    <source>
        <dbReference type="Proteomes" id="UP000544107"/>
    </source>
</evidence>
<evidence type="ECO:0000256" key="3">
    <source>
        <dbReference type="ARBA" id="ARBA00022989"/>
    </source>
</evidence>
<proteinExistence type="predicted"/>
<name>A0A1Q9A1L7_9HYPH</name>
<dbReference type="InterPro" id="IPR007452">
    <property type="entry name" value="TamB_C"/>
</dbReference>
<dbReference type="EMBL" id="MKIN01000023">
    <property type="protein sequence ID" value="OLP48492.1"/>
    <property type="molecule type" value="Genomic_DNA"/>
</dbReference>
<evidence type="ECO:0000256" key="2">
    <source>
        <dbReference type="ARBA" id="ARBA00022692"/>
    </source>
</evidence>
<keyword evidence="3 5" id="KW-1133">Transmembrane helix</keyword>
<keyword evidence="9" id="KW-1185">Reference proteome</keyword>
<accession>A0A1Q9A1L7</accession>
<dbReference type="STRING" id="887144.BJF91_00590"/>
<dbReference type="OrthoDB" id="7784409at2"/>
<dbReference type="RefSeq" id="WP_075615804.1">
    <property type="nucleotide sequence ID" value="NZ_JACIED010000004.1"/>
</dbReference>
<gene>
    <name evidence="8" type="ORF">BJF91_00590</name>
    <name evidence="7" type="ORF">GGQ71_003516</name>
</gene>
<feature type="transmembrane region" description="Helical" evidence="5">
    <location>
        <begin position="14"/>
        <end position="33"/>
    </location>
</feature>
<keyword evidence="4 5" id="KW-0472">Membrane</keyword>
<evidence type="ECO:0000256" key="5">
    <source>
        <dbReference type="SAM" id="Phobius"/>
    </source>
</evidence>
<evidence type="ECO:0000259" key="6">
    <source>
        <dbReference type="Pfam" id="PF04357"/>
    </source>
</evidence>